<dbReference type="AlphaFoldDB" id="A0A9P4MUD6"/>
<reference evidence="1" key="1">
    <citation type="journal article" date="2020" name="Stud. Mycol.">
        <title>101 Dothideomycetes genomes: a test case for predicting lifestyles and emergence of pathogens.</title>
        <authorList>
            <person name="Haridas S."/>
            <person name="Albert R."/>
            <person name="Binder M."/>
            <person name="Bloem J."/>
            <person name="Labutti K."/>
            <person name="Salamov A."/>
            <person name="Andreopoulos B."/>
            <person name="Baker S."/>
            <person name="Barry K."/>
            <person name="Bills G."/>
            <person name="Bluhm B."/>
            <person name="Cannon C."/>
            <person name="Castanera R."/>
            <person name="Culley D."/>
            <person name="Daum C."/>
            <person name="Ezra D."/>
            <person name="Gonzalez J."/>
            <person name="Henrissat B."/>
            <person name="Kuo A."/>
            <person name="Liang C."/>
            <person name="Lipzen A."/>
            <person name="Lutzoni F."/>
            <person name="Magnuson J."/>
            <person name="Mondo S."/>
            <person name="Nolan M."/>
            <person name="Ohm R."/>
            <person name="Pangilinan J."/>
            <person name="Park H.-J."/>
            <person name="Ramirez L."/>
            <person name="Alfaro M."/>
            <person name="Sun H."/>
            <person name="Tritt A."/>
            <person name="Yoshinaga Y."/>
            <person name="Zwiers L.-H."/>
            <person name="Turgeon B."/>
            <person name="Goodwin S."/>
            <person name="Spatafora J."/>
            <person name="Crous P."/>
            <person name="Grigoriev I."/>
        </authorList>
    </citation>
    <scope>NUCLEOTIDE SEQUENCE</scope>
    <source>
        <strain evidence="1">ATCC 74209</strain>
    </source>
</reference>
<organism evidence="1 2">
    <name type="scientific">Delitschia confertaspora ATCC 74209</name>
    <dbReference type="NCBI Taxonomy" id="1513339"/>
    <lineage>
        <taxon>Eukaryota</taxon>
        <taxon>Fungi</taxon>
        <taxon>Dikarya</taxon>
        <taxon>Ascomycota</taxon>
        <taxon>Pezizomycotina</taxon>
        <taxon>Dothideomycetes</taxon>
        <taxon>Pleosporomycetidae</taxon>
        <taxon>Pleosporales</taxon>
        <taxon>Delitschiaceae</taxon>
        <taxon>Delitschia</taxon>
    </lineage>
</organism>
<evidence type="ECO:0000313" key="2">
    <source>
        <dbReference type="Proteomes" id="UP000799536"/>
    </source>
</evidence>
<feature type="non-terminal residue" evidence="1">
    <location>
        <position position="1"/>
    </location>
</feature>
<dbReference type="OrthoDB" id="5135333at2759"/>
<dbReference type="Proteomes" id="UP000799536">
    <property type="component" value="Unassembled WGS sequence"/>
</dbReference>
<gene>
    <name evidence="1" type="ORF">GQ43DRAFT_367969</name>
</gene>
<keyword evidence="2" id="KW-1185">Reference proteome</keyword>
<name>A0A9P4MUD6_9PLEO</name>
<dbReference type="EMBL" id="ML993918">
    <property type="protein sequence ID" value="KAF2202957.1"/>
    <property type="molecule type" value="Genomic_DNA"/>
</dbReference>
<comment type="caution">
    <text evidence="1">The sequence shown here is derived from an EMBL/GenBank/DDBJ whole genome shotgun (WGS) entry which is preliminary data.</text>
</comment>
<protein>
    <submittedName>
        <fullName evidence="1">Uncharacterized protein</fullName>
    </submittedName>
</protein>
<sequence>PEATELAVLSQCHGKEVVQYTVLNYYWGDVAFFKTTPSNIEDMKMGFTAENACKPHCDAIWLVHKLGLEWIWTNQPCII</sequence>
<proteinExistence type="predicted"/>
<accession>A0A9P4MUD6</accession>
<evidence type="ECO:0000313" key="1">
    <source>
        <dbReference type="EMBL" id="KAF2202957.1"/>
    </source>
</evidence>